<dbReference type="GO" id="GO:0005783">
    <property type="term" value="C:endoplasmic reticulum"/>
    <property type="evidence" value="ECO:0007669"/>
    <property type="project" value="TreeGrafter"/>
</dbReference>
<dbReference type="AlphaFoldDB" id="A0A9P0CMA4"/>
<accession>A0A9P0CMA4</accession>
<dbReference type="EMBL" id="OV651828">
    <property type="protein sequence ID" value="CAH1104236.1"/>
    <property type="molecule type" value="Genomic_DNA"/>
</dbReference>
<dbReference type="InterPro" id="IPR000058">
    <property type="entry name" value="Znf_AN1"/>
</dbReference>
<dbReference type="GO" id="GO:0008270">
    <property type="term" value="F:zinc ion binding"/>
    <property type="evidence" value="ECO:0007669"/>
    <property type="project" value="UniProtKB-KW"/>
</dbReference>
<name>A0A9P0CMA4_9CUCU</name>
<dbReference type="Proteomes" id="UP001153636">
    <property type="component" value="Chromosome 16"/>
</dbReference>
<organism evidence="5 6">
    <name type="scientific">Psylliodes chrysocephalus</name>
    <dbReference type="NCBI Taxonomy" id="3402493"/>
    <lineage>
        <taxon>Eukaryota</taxon>
        <taxon>Metazoa</taxon>
        <taxon>Ecdysozoa</taxon>
        <taxon>Arthropoda</taxon>
        <taxon>Hexapoda</taxon>
        <taxon>Insecta</taxon>
        <taxon>Pterygota</taxon>
        <taxon>Neoptera</taxon>
        <taxon>Endopterygota</taxon>
        <taxon>Coleoptera</taxon>
        <taxon>Polyphaga</taxon>
        <taxon>Cucujiformia</taxon>
        <taxon>Chrysomeloidea</taxon>
        <taxon>Chrysomelidae</taxon>
        <taxon>Galerucinae</taxon>
        <taxon>Alticini</taxon>
        <taxon>Psylliodes</taxon>
    </lineage>
</organism>
<dbReference type="SUPFAM" id="SSF118310">
    <property type="entry name" value="AN1-like Zinc finger"/>
    <property type="match status" value="2"/>
</dbReference>
<keyword evidence="2" id="KW-0863">Zinc-finger</keyword>
<evidence type="ECO:0000313" key="5">
    <source>
        <dbReference type="EMBL" id="CAH1104236.1"/>
    </source>
</evidence>
<sequence>MDISTLGKYCAKITCNRVDFAPIKCNLCKLDFCREHYRESRHNCPSVFNKYIELTKDKEGKRLYTISPSNKNPLDTPPDHFRPKKVIREHFNWKNRFIKILKNETDEIFTKQCSLVTCKRKEAISVLCPLCNKRFCLRHRNPDSHLCEKFKWLNNKRNFGTYIYTGWSDKTVETDSNLWDEEKEIVTVDSSTTNET</sequence>
<dbReference type="PANTHER" id="PTHR14677:SF20">
    <property type="entry name" value="ZINC FINGER AN1-TYPE CONTAINING 2A-RELATED"/>
    <property type="match status" value="1"/>
</dbReference>
<evidence type="ECO:0000256" key="1">
    <source>
        <dbReference type="ARBA" id="ARBA00022723"/>
    </source>
</evidence>
<keyword evidence="6" id="KW-1185">Reference proteome</keyword>
<evidence type="ECO:0000313" key="6">
    <source>
        <dbReference type="Proteomes" id="UP001153636"/>
    </source>
</evidence>
<dbReference type="PANTHER" id="PTHR14677">
    <property type="entry name" value="ARSENITE INDUCUBLE RNA ASSOCIATED PROTEIN AIP-1-RELATED"/>
    <property type="match status" value="1"/>
</dbReference>
<feature type="domain" description="AN1-type" evidence="4">
    <location>
        <begin position="113"/>
        <end position="151"/>
    </location>
</feature>
<dbReference type="GO" id="GO:0045047">
    <property type="term" value="P:protein targeting to ER"/>
    <property type="evidence" value="ECO:0007669"/>
    <property type="project" value="TreeGrafter"/>
</dbReference>
<proteinExistence type="predicted"/>
<dbReference type="Gene3D" id="4.10.1110.10">
    <property type="entry name" value="AN1-like Zinc finger"/>
    <property type="match status" value="2"/>
</dbReference>
<feature type="domain" description="AN1-type" evidence="4">
    <location>
        <begin position="10"/>
        <end position="49"/>
    </location>
</feature>
<dbReference type="InterPro" id="IPR035896">
    <property type="entry name" value="AN1-like_Znf"/>
</dbReference>
<keyword evidence="1" id="KW-0479">Metal-binding</keyword>
<dbReference type="OrthoDB" id="431929at2759"/>
<keyword evidence="3" id="KW-0862">Zinc</keyword>
<protein>
    <recommendedName>
        <fullName evidence="4">AN1-type domain-containing protein</fullName>
    </recommendedName>
</protein>
<dbReference type="Pfam" id="PF01428">
    <property type="entry name" value="zf-AN1"/>
    <property type="match status" value="2"/>
</dbReference>
<evidence type="ECO:0000256" key="2">
    <source>
        <dbReference type="ARBA" id="ARBA00022771"/>
    </source>
</evidence>
<evidence type="ECO:0000256" key="3">
    <source>
        <dbReference type="ARBA" id="ARBA00022833"/>
    </source>
</evidence>
<gene>
    <name evidence="5" type="ORF">PSYICH_LOCUS5245</name>
</gene>
<dbReference type="GO" id="GO:0043161">
    <property type="term" value="P:proteasome-mediated ubiquitin-dependent protein catabolic process"/>
    <property type="evidence" value="ECO:0007669"/>
    <property type="project" value="TreeGrafter"/>
</dbReference>
<dbReference type="SMART" id="SM00154">
    <property type="entry name" value="ZnF_AN1"/>
    <property type="match status" value="2"/>
</dbReference>
<evidence type="ECO:0000259" key="4">
    <source>
        <dbReference type="SMART" id="SM00154"/>
    </source>
</evidence>
<reference evidence="5" key="1">
    <citation type="submission" date="2022-01" db="EMBL/GenBank/DDBJ databases">
        <authorList>
            <person name="King R."/>
        </authorList>
    </citation>
    <scope>NUCLEOTIDE SEQUENCE</scope>
</reference>